<evidence type="ECO:0000313" key="2">
    <source>
        <dbReference type="Proteomes" id="UP000198916"/>
    </source>
</evidence>
<gene>
    <name evidence="1" type="ORF">SAMN05421740_10143</name>
</gene>
<dbReference type="Proteomes" id="UP000198916">
    <property type="component" value="Unassembled WGS sequence"/>
</dbReference>
<accession>A0A1H7F3Z8</accession>
<proteinExistence type="predicted"/>
<name>A0A1H7F3Z8_9SPHI</name>
<dbReference type="EMBL" id="FNZR01000001">
    <property type="protein sequence ID" value="SEK17865.1"/>
    <property type="molecule type" value="Genomic_DNA"/>
</dbReference>
<dbReference type="AlphaFoldDB" id="A0A1H7F3Z8"/>
<protein>
    <submittedName>
        <fullName evidence="1">Uncharacterized protein</fullName>
    </submittedName>
</protein>
<dbReference type="STRING" id="332977.SAMN05421740_10143"/>
<sequence length="43" mass="5114">MASFPSIFKVYFGVFFVQPVEQFPSRIPKIQERRTIFKDDVAF</sequence>
<reference evidence="2" key="1">
    <citation type="submission" date="2016-10" db="EMBL/GenBank/DDBJ databases">
        <authorList>
            <person name="Varghese N."/>
            <person name="Submissions S."/>
        </authorList>
    </citation>
    <scope>NUCLEOTIDE SEQUENCE [LARGE SCALE GENOMIC DNA]</scope>
    <source>
        <strain evidence="2">Jip14</strain>
    </source>
</reference>
<keyword evidence="2" id="KW-1185">Reference proteome</keyword>
<organism evidence="1 2">
    <name type="scientific">Parapedobacter koreensis</name>
    <dbReference type="NCBI Taxonomy" id="332977"/>
    <lineage>
        <taxon>Bacteria</taxon>
        <taxon>Pseudomonadati</taxon>
        <taxon>Bacteroidota</taxon>
        <taxon>Sphingobacteriia</taxon>
        <taxon>Sphingobacteriales</taxon>
        <taxon>Sphingobacteriaceae</taxon>
        <taxon>Parapedobacter</taxon>
    </lineage>
</organism>
<evidence type="ECO:0000313" key="1">
    <source>
        <dbReference type="EMBL" id="SEK17865.1"/>
    </source>
</evidence>